<accession>A0ABV5G252</accession>
<evidence type="ECO:0000313" key="1">
    <source>
        <dbReference type="EMBL" id="MFB9073016.1"/>
    </source>
</evidence>
<dbReference type="Proteomes" id="UP001589575">
    <property type="component" value="Unassembled WGS sequence"/>
</dbReference>
<proteinExistence type="predicted"/>
<comment type="caution">
    <text evidence="1">The sequence shown here is derived from an EMBL/GenBank/DDBJ whole genome shotgun (WGS) entry which is preliminary data.</text>
</comment>
<reference evidence="1 2" key="1">
    <citation type="submission" date="2024-09" db="EMBL/GenBank/DDBJ databases">
        <authorList>
            <person name="Sun Q."/>
            <person name="Mori K."/>
        </authorList>
    </citation>
    <scope>NUCLEOTIDE SEQUENCE [LARGE SCALE GENOMIC DNA]</scope>
    <source>
        <strain evidence="1 2">CCM 7609</strain>
    </source>
</reference>
<sequence length="78" mass="8703">MESHKQQLAFHVTDQAFARVRSTNRGHSGRPFGMGGLLAERPIVRTQFGTTPMASDLVPEIEKQLAATPFEGTRPRWP</sequence>
<evidence type="ECO:0000313" key="2">
    <source>
        <dbReference type="Proteomes" id="UP001589575"/>
    </source>
</evidence>
<protein>
    <submittedName>
        <fullName evidence="1">Uncharacterized protein</fullName>
    </submittedName>
</protein>
<keyword evidence="2" id="KW-1185">Reference proteome</keyword>
<name>A0ABV5G252_9MICC</name>
<organism evidence="1 2">
    <name type="scientific">Citricoccus parietis</name>
    <dbReference type="NCBI Taxonomy" id="592307"/>
    <lineage>
        <taxon>Bacteria</taxon>
        <taxon>Bacillati</taxon>
        <taxon>Actinomycetota</taxon>
        <taxon>Actinomycetes</taxon>
        <taxon>Micrococcales</taxon>
        <taxon>Micrococcaceae</taxon>
        <taxon>Citricoccus</taxon>
    </lineage>
</organism>
<dbReference type="EMBL" id="JBHMFI010000001">
    <property type="protein sequence ID" value="MFB9073016.1"/>
    <property type="molecule type" value="Genomic_DNA"/>
</dbReference>
<gene>
    <name evidence="1" type="ORF">ACFFX0_18130</name>
</gene>